<evidence type="ECO:0000256" key="1">
    <source>
        <dbReference type="SAM" id="MobiDB-lite"/>
    </source>
</evidence>
<dbReference type="AlphaFoldDB" id="A0A6J3I5T1"/>
<keyword evidence="2" id="KW-1185">Reference proteome</keyword>
<reference evidence="3" key="1">
    <citation type="submission" date="2025-08" db="UniProtKB">
        <authorList>
            <consortium name="RefSeq"/>
        </authorList>
    </citation>
    <scope>IDENTIFICATION</scope>
    <source>
        <tissue evidence="3">Blood</tissue>
    </source>
</reference>
<feature type="region of interest" description="Disordered" evidence="1">
    <location>
        <begin position="127"/>
        <end position="198"/>
    </location>
</feature>
<dbReference type="RefSeq" id="XP_032137933.1">
    <property type="nucleotide sequence ID" value="XM_032282042.1"/>
</dbReference>
<gene>
    <name evidence="3" type="primary">LOC116554164</name>
</gene>
<evidence type="ECO:0000313" key="2">
    <source>
        <dbReference type="Proteomes" id="UP000504640"/>
    </source>
</evidence>
<proteinExistence type="predicted"/>
<dbReference type="Proteomes" id="UP000504640">
    <property type="component" value="Unplaced"/>
</dbReference>
<feature type="compositionally biased region" description="Polar residues" evidence="1">
    <location>
        <begin position="148"/>
        <end position="160"/>
    </location>
</feature>
<protein>
    <submittedName>
        <fullName evidence="3">Uncharacterized protein LOC116554164</fullName>
    </submittedName>
</protein>
<feature type="region of interest" description="Disordered" evidence="1">
    <location>
        <begin position="91"/>
        <end position="113"/>
    </location>
</feature>
<dbReference type="GeneID" id="116554164"/>
<organism evidence="2 3">
    <name type="scientific">Sapajus apella</name>
    <name type="common">Brown-capped capuchin</name>
    <name type="synonym">Cebus apella</name>
    <dbReference type="NCBI Taxonomy" id="9515"/>
    <lineage>
        <taxon>Eukaryota</taxon>
        <taxon>Metazoa</taxon>
        <taxon>Chordata</taxon>
        <taxon>Craniata</taxon>
        <taxon>Vertebrata</taxon>
        <taxon>Euteleostomi</taxon>
        <taxon>Mammalia</taxon>
        <taxon>Eutheria</taxon>
        <taxon>Euarchontoglires</taxon>
        <taxon>Primates</taxon>
        <taxon>Haplorrhini</taxon>
        <taxon>Platyrrhini</taxon>
        <taxon>Cebidae</taxon>
        <taxon>Cebinae</taxon>
        <taxon>Sapajus</taxon>
    </lineage>
</organism>
<name>A0A6J3I5T1_SAPAP</name>
<evidence type="ECO:0000313" key="3">
    <source>
        <dbReference type="RefSeq" id="XP_032137933.1"/>
    </source>
</evidence>
<sequence>MRLNIAAWTATFTQGNLRLSGMIQEGSRHPRGPSNAATSCWGPEHSLANRPHTPPCSSSSLGDRQELWPPWASWCHQPSASPSLRRKATILPRSPARSTAGPSGGSCGERGDRRWDQGAELARARMPEAASIVRLQKPRRPWVPRATQPGSPCTAQTCGPQTPVRPSPRWTPKPHPKPSRTRGSPGEGRGRPCGSAGAGRELWSKWLTERKQCVGESNMRSDFRSCWGTQASVRELRPACEWSLTGCRWNFSVFPPLVSKVIAFRAEFTRGVCVCMLTRVHMHAFKHVFTQPEEQFTGFSNSEVGRS</sequence>
<feature type="region of interest" description="Disordered" evidence="1">
    <location>
        <begin position="24"/>
        <end position="62"/>
    </location>
</feature>
<accession>A0A6J3I5T1</accession>